<dbReference type="EMBL" id="HBUF01265327">
    <property type="protein sequence ID" value="CAG6683963.1"/>
    <property type="molecule type" value="Transcribed_RNA"/>
</dbReference>
<dbReference type="AlphaFoldDB" id="A0A8D8T9U8"/>
<proteinExistence type="predicted"/>
<keyword evidence="1" id="KW-0732">Signal</keyword>
<evidence type="ECO:0000313" key="2">
    <source>
        <dbReference type="EMBL" id="CAG6683963.1"/>
    </source>
</evidence>
<sequence>MSSFHHGTGWKLFVILILGIALSQASRMAEVKTEFKLFMSVTLFSMEISTSGKSSLSLNLVQSAFLKFHFVQTSLLSKIVLPRLIRIGKWSDEHKSSCTFH</sequence>
<feature type="chain" id="PRO_5034814261" evidence="1">
    <location>
        <begin position="26"/>
        <end position="101"/>
    </location>
</feature>
<protein>
    <submittedName>
        <fullName evidence="2">Uncharacterized protein</fullName>
    </submittedName>
</protein>
<organism evidence="2">
    <name type="scientific">Cacopsylla melanoneura</name>
    <dbReference type="NCBI Taxonomy" id="428564"/>
    <lineage>
        <taxon>Eukaryota</taxon>
        <taxon>Metazoa</taxon>
        <taxon>Ecdysozoa</taxon>
        <taxon>Arthropoda</taxon>
        <taxon>Hexapoda</taxon>
        <taxon>Insecta</taxon>
        <taxon>Pterygota</taxon>
        <taxon>Neoptera</taxon>
        <taxon>Paraneoptera</taxon>
        <taxon>Hemiptera</taxon>
        <taxon>Sternorrhyncha</taxon>
        <taxon>Psylloidea</taxon>
        <taxon>Psyllidae</taxon>
        <taxon>Psyllinae</taxon>
        <taxon>Cacopsylla</taxon>
    </lineage>
</organism>
<reference evidence="2" key="1">
    <citation type="submission" date="2021-05" db="EMBL/GenBank/DDBJ databases">
        <authorList>
            <person name="Alioto T."/>
            <person name="Alioto T."/>
            <person name="Gomez Garrido J."/>
        </authorList>
    </citation>
    <scope>NUCLEOTIDE SEQUENCE</scope>
</reference>
<evidence type="ECO:0000256" key="1">
    <source>
        <dbReference type="SAM" id="SignalP"/>
    </source>
</evidence>
<name>A0A8D8T9U8_9HEMI</name>
<feature type="signal peptide" evidence="1">
    <location>
        <begin position="1"/>
        <end position="25"/>
    </location>
</feature>
<accession>A0A8D8T9U8</accession>